<dbReference type="AlphaFoldDB" id="A0A6C0KUR7"/>
<sequence>MQTNQQTNQMTPLQYICNALRKTREEKIKNLTDNYIIIFIYKKFTYYFTNVKKLHYSEIYMNWSFYMFIDLTNEYIIQNPTKANTLYQSINKNDFHQYFCEFDIFIDDVMKYYEEPILTKEQVNELMS</sequence>
<protein>
    <submittedName>
        <fullName evidence="1">Uncharacterized protein</fullName>
    </submittedName>
</protein>
<accession>A0A6C0KUR7</accession>
<name>A0A6C0KUR7_9ZZZZ</name>
<organism evidence="1">
    <name type="scientific">viral metagenome</name>
    <dbReference type="NCBI Taxonomy" id="1070528"/>
    <lineage>
        <taxon>unclassified sequences</taxon>
        <taxon>metagenomes</taxon>
        <taxon>organismal metagenomes</taxon>
    </lineage>
</organism>
<proteinExistence type="predicted"/>
<dbReference type="EMBL" id="MN740976">
    <property type="protein sequence ID" value="QHU20971.1"/>
    <property type="molecule type" value="Genomic_DNA"/>
</dbReference>
<reference evidence="1" key="1">
    <citation type="journal article" date="2020" name="Nature">
        <title>Giant virus diversity and host interactions through global metagenomics.</title>
        <authorList>
            <person name="Schulz F."/>
            <person name="Roux S."/>
            <person name="Paez-Espino D."/>
            <person name="Jungbluth S."/>
            <person name="Walsh D.A."/>
            <person name="Denef V.J."/>
            <person name="McMahon K.D."/>
            <person name="Konstantinidis K.T."/>
            <person name="Eloe-Fadrosh E.A."/>
            <person name="Kyrpides N.C."/>
            <person name="Woyke T."/>
        </authorList>
    </citation>
    <scope>NUCLEOTIDE SEQUENCE</scope>
    <source>
        <strain evidence="1">GVMAG-S-3300013094-100</strain>
    </source>
</reference>
<evidence type="ECO:0000313" key="1">
    <source>
        <dbReference type="EMBL" id="QHU20971.1"/>
    </source>
</evidence>